<dbReference type="AlphaFoldDB" id="A0A7C9EJ39"/>
<reference evidence="1" key="2">
    <citation type="submission" date="2020-07" db="EMBL/GenBank/DDBJ databases">
        <authorList>
            <person name="Vera ALvarez R."/>
            <person name="Arias-Moreno D.M."/>
            <person name="Jimenez-Jacinto V."/>
            <person name="Jimenez-Bremont J.F."/>
            <person name="Swaminathan K."/>
            <person name="Moose S.P."/>
            <person name="Guerrero-Gonzalez M.L."/>
            <person name="Marino-Ramirez L."/>
            <person name="Landsman D."/>
            <person name="Rodriguez-Kessler M."/>
            <person name="Delgado-Sanchez P."/>
        </authorList>
    </citation>
    <scope>NUCLEOTIDE SEQUENCE</scope>
    <source>
        <tissue evidence="1">Cladode</tissue>
    </source>
</reference>
<dbReference type="EMBL" id="GISG01228198">
    <property type="protein sequence ID" value="MBA4665743.1"/>
    <property type="molecule type" value="Transcribed_RNA"/>
</dbReference>
<dbReference type="EMBL" id="GISG01228196">
    <property type="protein sequence ID" value="MBA4665741.1"/>
    <property type="molecule type" value="Transcribed_RNA"/>
</dbReference>
<protein>
    <submittedName>
        <fullName evidence="1">Uncharacterized protein</fullName>
    </submittedName>
</protein>
<dbReference type="EMBL" id="GISG01228193">
    <property type="protein sequence ID" value="MBA4665739.1"/>
    <property type="molecule type" value="Transcribed_RNA"/>
</dbReference>
<dbReference type="EMBL" id="GISG01228197">
    <property type="protein sequence ID" value="MBA4665742.1"/>
    <property type="molecule type" value="Transcribed_RNA"/>
</dbReference>
<organism evidence="1">
    <name type="scientific">Opuntia streptacantha</name>
    <name type="common">Prickly pear cactus</name>
    <name type="synonym">Opuntia cardona</name>
    <dbReference type="NCBI Taxonomy" id="393608"/>
    <lineage>
        <taxon>Eukaryota</taxon>
        <taxon>Viridiplantae</taxon>
        <taxon>Streptophyta</taxon>
        <taxon>Embryophyta</taxon>
        <taxon>Tracheophyta</taxon>
        <taxon>Spermatophyta</taxon>
        <taxon>Magnoliopsida</taxon>
        <taxon>eudicotyledons</taxon>
        <taxon>Gunneridae</taxon>
        <taxon>Pentapetalae</taxon>
        <taxon>Caryophyllales</taxon>
        <taxon>Cactineae</taxon>
        <taxon>Cactaceae</taxon>
        <taxon>Opuntioideae</taxon>
        <taxon>Opuntia</taxon>
    </lineage>
</organism>
<accession>A0A7C9EJ39</accession>
<name>A0A7C9EJ39_OPUST</name>
<dbReference type="EMBL" id="GISG01228200">
    <property type="protein sequence ID" value="MBA4665745.1"/>
    <property type="molecule type" value="Transcribed_RNA"/>
</dbReference>
<dbReference type="EMBL" id="GISG01228195">
    <property type="protein sequence ID" value="MBA4665740.1"/>
    <property type="molecule type" value="Transcribed_RNA"/>
</dbReference>
<proteinExistence type="predicted"/>
<sequence length="120" mass="13127">MASAKASICPSFVSFNPKFQFREQTKASTRSGDNEHLEGFKIRPPTLKAAFEEMGVIGKLSTSHASTVKQGQRYLADLHHSNISISTFLSKSGSSKYKSNSDLLAAKVAAFTYLSKPFFS</sequence>
<reference evidence="1" key="1">
    <citation type="journal article" date="2013" name="J. Plant Res.">
        <title>Effect of fungi and light on seed germination of three Opuntia species from semiarid lands of central Mexico.</title>
        <authorList>
            <person name="Delgado-Sanchez P."/>
            <person name="Jimenez-Bremont J.F."/>
            <person name="Guerrero-Gonzalez Mde L."/>
            <person name="Flores J."/>
        </authorList>
    </citation>
    <scope>NUCLEOTIDE SEQUENCE</scope>
    <source>
        <tissue evidence="1">Cladode</tissue>
    </source>
</reference>
<evidence type="ECO:0000313" key="1">
    <source>
        <dbReference type="EMBL" id="MBA4665745.1"/>
    </source>
</evidence>